<proteinExistence type="predicted"/>
<accession>A0AA39ZXE8</accession>
<dbReference type="AlphaFoldDB" id="A0AA39ZXE8"/>
<dbReference type="Proteomes" id="UP001172102">
    <property type="component" value="Unassembled WGS sequence"/>
</dbReference>
<keyword evidence="1" id="KW-1133">Transmembrane helix</keyword>
<evidence type="ECO:0000256" key="1">
    <source>
        <dbReference type="SAM" id="Phobius"/>
    </source>
</evidence>
<evidence type="ECO:0000313" key="2">
    <source>
        <dbReference type="EMBL" id="KAK0705390.1"/>
    </source>
</evidence>
<feature type="transmembrane region" description="Helical" evidence="1">
    <location>
        <begin position="28"/>
        <end position="48"/>
    </location>
</feature>
<sequence length="184" mass="20276">MECDGPPSQMRAEGGCAPILCLNGYQSVFALLFASLSFPFPLVCQVGYGDRCRAPRRPSSQLRGWRSGPLIGGIKYSINQHFLQGSGNMARMGCPTGDSIDEWVLDCLGRIARVCLQCIRFAFDFHARRIHGFRLHMPLSLRLRRQSGLRVSSWPSRRLAATGRFGPVLPVIAVASAAAFLHLT</sequence>
<reference evidence="2" key="1">
    <citation type="submission" date="2023-06" db="EMBL/GenBank/DDBJ databases">
        <title>Genome-scale phylogeny and comparative genomics of the fungal order Sordariales.</title>
        <authorList>
            <consortium name="Lawrence Berkeley National Laboratory"/>
            <person name="Hensen N."/>
            <person name="Bonometti L."/>
            <person name="Westerberg I."/>
            <person name="Brannstrom I.O."/>
            <person name="Guillou S."/>
            <person name="Cros-Aarteil S."/>
            <person name="Calhoun S."/>
            <person name="Haridas S."/>
            <person name="Kuo A."/>
            <person name="Mondo S."/>
            <person name="Pangilinan J."/>
            <person name="Riley R."/>
            <person name="Labutti K."/>
            <person name="Andreopoulos B."/>
            <person name="Lipzen A."/>
            <person name="Chen C."/>
            <person name="Yanf M."/>
            <person name="Daum C."/>
            <person name="Ng V."/>
            <person name="Clum A."/>
            <person name="Steindorff A."/>
            <person name="Ohm R."/>
            <person name="Martin F."/>
            <person name="Silar P."/>
            <person name="Natvig D."/>
            <person name="Lalanne C."/>
            <person name="Gautier V."/>
            <person name="Ament-Velasquez S.L."/>
            <person name="Kruys A."/>
            <person name="Hutchinson M.I."/>
            <person name="Powell A.J."/>
            <person name="Barry K."/>
            <person name="Miller A.N."/>
            <person name="Grigoriev I.V."/>
            <person name="Debuchy R."/>
            <person name="Gladieux P."/>
            <person name="Thoren M.H."/>
            <person name="Johannesson H."/>
        </authorList>
    </citation>
    <scope>NUCLEOTIDE SEQUENCE</scope>
    <source>
        <strain evidence="2">SMH4607-1</strain>
    </source>
</reference>
<keyword evidence="3" id="KW-1185">Reference proteome</keyword>
<keyword evidence="1" id="KW-0472">Membrane</keyword>
<gene>
    <name evidence="2" type="ORF">B0H67DRAFT_382839</name>
</gene>
<dbReference type="EMBL" id="JAUKUA010000007">
    <property type="protein sequence ID" value="KAK0705390.1"/>
    <property type="molecule type" value="Genomic_DNA"/>
</dbReference>
<name>A0AA39ZXE8_9PEZI</name>
<feature type="transmembrane region" description="Helical" evidence="1">
    <location>
        <begin position="165"/>
        <end position="183"/>
    </location>
</feature>
<comment type="caution">
    <text evidence="2">The sequence shown here is derived from an EMBL/GenBank/DDBJ whole genome shotgun (WGS) entry which is preliminary data.</text>
</comment>
<keyword evidence="1" id="KW-0812">Transmembrane</keyword>
<organism evidence="2 3">
    <name type="scientific">Lasiosphaeris hirsuta</name>
    <dbReference type="NCBI Taxonomy" id="260670"/>
    <lineage>
        <taxon>Eukaryota</taxon>
        <taxon>Fungi</taxon>
        <taxon>Dikarya</taxon>
        <taxon>Ascomycota</taxon>
        <taxon>Pezizomycotina</taxon>
        <taxon>Sordariomycetes</taxon>
        <taxon>Sordariomycetidae</taxon>
        <taxon>Sordariales</taxon>
        <taxon>Lasiosphaeriaceae</taxon>
        <taxon>Lasiosphaeris</taxon>
    </lineage>
</organism>
<evidence type="ECO:0000313" key="3">
    <source>
        <dbReference type="Proteomes" id="UP001172102"/>
    </source>
</evidence>
<protein>
    <submittedName>
        <fullName evidence="2">Uncharacterized protein</fullName>
    </submittedName>
</protein>